<dbReference type="EMBL" id="KM035411">
    <property type="protein sequence ID" value="AIE43804.1"/>
    <property type="molecule type" value="Genomic_DNA"/>
</dbReference>
<evidence type="ECO:0000256" key="15">
    <source>
        <dbReference type="ARBA" id="ARBA00049512"/>
    </source>
</evidence>
<dbReference type="InterPro" id="IPR008972">
    <property type="entry name" value="Cupredoxin"/>
</dbReference>
<dbReference type="PRINTS" id="PR01166">
    <property type="entry name" value="CYCOXIDASEII"/>
</dbReference>
<evidence type="ECO:0000256" key="1">
    <source>
        <dbReference type="ARBA" id="ARBA00004448"/>
    </source>
</evidence>
<reference evidence="20" key="1">
    <citation type="journal article" date="2014" name="Mitochondrial DNA">
        <title>The mitochondrial genome of the deep-sea glass sponge Lophophysema eversa (Porifera, Hexacinellida, Hyalonematidae).</title>
        <authorList>
            <person name="Zhang Y."/>
            <person name="Sun J."/>
            <person name="Li X."/>
            <person name="Qiu J.-W."/>
        </authorList>
    </citation>
    <scope>NUCLEOTIDE SEQUENCE</scope>
</reference>
<organism evidence="20">
    <name type="scientific">Lophophysema eversa</name>
    <dbReference type="NCBI Taxonomy" id="1510205"/>
    <lineage>
        <taxon>Eukaryota</taxon>
        <taxon>Metazoa</taxon>
        <taxon>Porifera</taxon>
        <taxon>Hexactinellida</taxon>
        <taxon>Amphidiscophora</taxon>
        <taxon>Amphidiscosida</taxon>
        <taxon>Hyalonematidae</taxon>
        <taxon>Lophophysema</taxon>
    </lineage>
</organism>
<dbReference type="InterPro" id="IPR011759">
    <property type="entry name" value="Cyt_c_oxidase_su2_TM_dom"/>
</dbReference>
<evidence type="ECO:0000256" key="2">
    <source>
        <dbReference type="ARBA" id="ARBA00007866"/>
    </source>
</evidence>
<sequence length="243" mass="28189">MIIKKDLPRPWQLRFQDPARPIMEQIIKLHDYYMLYLLAILGFIVWTLAARIKNTVFSLQTIENTKLEITWTIIPALILITISYPSLKLLYLRDEITEPDLTIKITGHQWYWNYEYSDYKEKTIEFDSYMVPSNDILLGDLRLLEVDKHLIVPINTNIRILVTAADVLHSFTVPRLGIKTDAIPGRLNQTSFIRKRPGIFYGQCSELCGANHSFMPITIETTSLKEYTTHILSEITTSSNNKP</sequence>
<evidence type="ECO:0000256" key="16">
    <source>
        <dbReference type="RuleBase" id="RU000457"/>
    </source>
</evidence>
<feature type="domain" description="Cytochrome oxidase subunit II transmembrane region profile" evidence="19">
    <location>
        <begin position="7"/>
        <end position="97"/>
    </location>
</feature>
<evidence type="ECO:0000256" key="9">
    <source>
        <dbReference type="ARBA" id="ARBA00022842"/>
    </source>
</evidence>
<accession>A0A068LCH4</accession>
<dbReference type="SUPFAM" id="SSF81464">
    <property type="entry name" value="Cytochrome c oxidase subunit II-like, transmembrane region"/>
    <property type="match status" value="1"/>
</dbReference>
<gene>
    <name evidence="20" type="primary">cox2</name>
</gene>
<evidence type="ECO:0000256" key="8">
    <source>
        <dbReference type="ARBA" id="ARBA00022792"/>
    </source>
</evidence>
<dbReference type="SUPFAM" id="SSF49503">
    <property type="entry name" value="Cupredoxins"/>
    <property type="match status" value="1"/>
</dbReference>
<dbReference type="InterPro" id="IPR045187">
    <property type="entry name" value="CcO_II"/>
</dbReference>
<dbReference type="PROSITE" id="PS50999">
    <property type="entry name" value="COX2_TM"/>
    <property type="match status" value="1"/>
</dbReference>
<feature type="transmembrane region" description="Helical" evidence="17">
    <location>
        <begin position="32"/>
        <end position="49"/>
    </location>
</feature>
<evidence type="ECO:0000256" key="17">
    <source>
        <dbReference type="SAM" id="Phobius"/>
    </source>
</evidence>
<dbReference type="PROSITE" id="PS00078">
    <property type="entry name" value="COX2"/>
    <property type="match status" value="1"/>
</dbReference>
<dbReference type="InterPro" id="IPR014222">
    <property type="entry name" value="Cyt_c_oxidase_su2"/>
</dbReference>
<dbReference type="PROSITE" id="PS50857">
    <property type="entry name" value="COX2_CUA"/>
    <property type="match status" value="1"/>
</dbReference>
<dbReference type="FunFam" id="2.60.40.420:FF:000001">
    <property type="entry name" value="Cytochrome c oxidase subunit 2"/>
    <property type="match status" value="1"/>
</dbReference>
<comment type="function">
    <text evidence="16">Component of the cytochrome c oxidase, the last enzyme in the mitochondrial electron transport chain which drives oxidative phosphorylation. The respiratory chain contains 3 multisubunit complexes succinate dehydrogenase (complex II, CII), ubiquinol-cytochrome c oxidoreductase (cytochrome b-c1 complex, complex III, CIII) and cytochrome c oxidase (complex IV, CIV), that cooperate to transfer electrons derived from NADH and succinate to molecular oxygen, creating an electrochemical gradient over the inner membrane that drives transmembrane transport and the ATP synthase. Cytochrome c oxidase is the component of the respiratory chain that catalyzes the reduction of oxygen to water. Electrons originating from reduced cytochrome c in the intermembrane space (IMS) are transferred via the dinuclear copper A center (CU(A)) of subunit 2 and heme A of subunit 1 to the active site in subunit 1, a binuclear center (BNC) formed by heme A3 and copper B (CU(B)). The BNC reduces molecular oxygen to 2 water molecules using 4 electrons from cytochrome c in the IMS and 4 protons from the mitochondrial matrix.</text>
</comment>
<dbReference type="GO" id="GO:0016491">
    <property type="term" value="F:oxidoreductase activity"/>
    <property type="evidence" value="ECO:0007669"/>
    <property type="project" value="InterPro"/>
</dbReference>
<comment type="catalytic activity">
    <reaction evidence="15">
        <text>4 Fe(II)-[cytochrome c] + O2 + 8 H(+)(in) = 4 Fe(III)-[cytochrome c] + 2 H2O + 4 H(+)(out)</text>
        <dbReference type="Rhea" id="RHEA:11436"/>
        <dbReference type="Rhea" id="RHEA-COMP:10350"/>
        <dbReference type="Rhea" id="RHEA-COMP:14399"/>
        <dbReference type="ChEBI" id="CHEBI:15377"/>
        <dbReference type="ChEBI" id="CHEBI:15378"/>
        <dbReference type="ChEBI" id="CHEBI:15379"/>
        <dbReference type="ChEBI" id="CHEBI:29033"/>
        <dbReference type="ChEBI" id="CHEBI:29034"/>
        <dbReference type="EC" id="7.1.1.9"/>
    </reaction>
    <physiologicalReaction direction="left-to-right" evidence="15">
        <dbReference type="Rhea" id="RHEA:11437"/>
    </physiologicalReaction>
</comment>
<evidence type="ECO:0000256" key="13">
    <source>
        <dbReference type="ARBA" id="ARBA00023008"/>
    </source>
</evidence>
<dbReference type="GO" id="GO:0004129">
    <property type="term" value="F:cytochrome-c oxidase activity"/>
    <property type="evidence" value="ECO:0007669"/>
    <property type="project" value="UniProtKB-EC"/>
</dbReference>
<dbReference type="Pfam" id="PF02790">
    <property type="entry name" value="COX2_TM"/>
    <property type="match status" value="1"/>
</dbReference>
<evidence type="ECO:0000256" key="14">
    <source>
        <dbReference type="ARBA" id="ARBA00023136"/>
    </source>
</evidence>
<dbReference type="GO" id="GO:0005507">
    <property type="term" value="F:copper ion binding"/>
    <property type="evidence" value="ECO:0007669"/>
    <property type="project" value="InterPro"/>
</dbReference>
<keyword evidence="7 16" id="KW-0479">Metal-binding</keyword>
<dbReference type="InterPro" id="IPR034210">
    <property type="entry name" value="CcO_II_C"/>
</dbReference>
<keyword evidence="10" id="KW-1278">Translocase</keyword>
<keyword evidence="4 16" id="KW-0813">Transport</keyword>
<keyword evidence="12 17" id="KW-1133">Transmembrane helix</keyword>
<proteinExistence type="inferred from homology"/>
<dbReference type="Pfam" id="PF00116">
    <property type="entry name" value="COX2"/>
    <property type="match status" value="1"/>
</dbReference>
<dbReference type="GO" id="GO:0005743">
    <property type="term" value="C:mitochondrial inner membrane"/>
    <property type="evidence" value="ECO:0007669"/>
    <property type="project" value="UniProtKB-SubCell"/>
</dbReference>
<evidence type="ECO:0000256" key="10">
    <source>
        <dbReference type="ARBA" id="ARBA00022967"/>
    </source>
</evidence>
<dbReference type="PANTHER" id="PTHR22888">
    <property type="entry name" value="CYTOCHROME C OXIDASE, SUBUNIT II"/>
    <property type="match status" value="1"/>
</dbReference>
<dbReference type="PANTHER" id="PTHR22888:SF9">
    <property type="entry name" value="CYTOCHROME C OXIDASE SUBUNIT 2"/>
    <property type="match status" value="1"/>
</dbReference>
<evidence type="ECO:0000256" key="11">
    <source>
        <dbReference type="ARBA" id="ARBA00022982"/>
    </source>
</evidence>
<evidence type="ECO:0000256" key="7">
    <source>
        <dbReference type="ARBA" id="ARBA00022723"/>
    </source>
</evidence>
<feature type="transmembrane region" description="Helical" evidence="17">
    <location>
        <begin position="69"/>
        <end position="87"/>
    </location>
</feature>
<evidence type="ECO:0000256" key="5">
    <source>
        <dbReference type="ARBA" id="ARBA00022660"/>
    </source>
</evidence>
<dbReference type="InterPro" id="IPR036257">
    <property type="entry name" value="Cyt_c_oxidase_su2_TM_sf"/>
</dbReference>
<keyword evidence="6 16" id="KW-0812">Transmembrane</keyword>
<keyword evidence="9" id="KW-0460">Magnesium</keyword>
<evidence type="ECO:0000256" key="3">
    <source>
        <dbReference type="ARBA" id="ARBA00015946"/>
    </source>
</evidence>
<keyword evidence="5 16" id="KW-0679">Respiratory chain</keyword>
<evidence type="ECO:0000259" key="19">
    <source>
        <dbReference type="PROSITE" id="PS50999"/>
    </source>
</evidence>
<keyword evidence="16 20" id="KW-0496">Mitochondrion</keyword>
<dbReference type="AlphaFoldDB" id="A0A068LCH4"/>
<keyword evidence="8 16" id="KW-0999">Mitochondrion inner membrane</keyword>
<dbReference type="InterPro" id="IPR002429">
    <property type="entry name" value="CcO_II-like_C"/>
</dbReference>
<comment type="subcellular location">
    <subcellularLocation>
        <location evidence="1 16">Mitochondrion inner membrane</location>
        <topology evidence="1 16">Multi-pass membrane protein</topology>
    </subcellularLocation>
</comment>
<keyword evidence="11 16" id="KW-0249">Electron transport</keyword>
<keyword evidence="14 16" id="KW-0472">Membrane</keyword>
<keyword evidence="13 16" id="KW-0186">Copper</keyword>
<dbReference type="GO" id="GO:0042773">
    <property type="term" value="P:ATP synthesis coupled electron transport"/>
    <property type="evidence" value="ECO:0007669"/>
    <property type="project" value="TreeGrafter"/>
</dbReference>
<evidence type="ECO:0000256" key="6">
    <source>
        <dbReference type="ARBA" id="ARBA00022692"/>
    </source>
</evidence>
<dbReference type="Gene3D" id="2.60.40.420">
    <property type="entry name" value="Cupredoxins - blue copper proteins"/>
    <property type="match status" value="1"/>
</dbReference>
<comment type="cofactor">
    <cofactor evidence="16">
        <name>Cu cation</name>
        <dbReference type="ChEBI" id="CHEBI:23378"/>
    </cofactor>
    <text evidence="16">Binds a copper A center.</text>
</comment>
<dbReference type="Gene3D" id="1.10.287.90">
    <property type="match status" value="1"/>
</dbReference>
<dbReference type="NCBIfam" id="TIGR02866">
    <property type="entry name" value="CoxB"/>
    <property type="match status" value="1"/>
</dbReference>
<evidence type="ECO:0000259" key="18">
    <source>
        <dbReference type="PROSITE" id="PS50857"/>
    </source>
</evidence>
<dbReference type="CDD" id="cd13912">
    <property type="entry name" value="CcO_II_C"/>
    <property type="match status" value="1"/>
</dbReference>
<geneLocation type="mitochondrion" evidence="20"/>
<protein>
    <recommendedName>
        <fullName evidence="3 16">Cytochrome c oxidase subunit 2</fullName>
    </recommendedName>
</protein>
<dbReference type="InterPro" id="IPR001505">
    <property type="entry name" value="Copper_CuA"/>
</dbReference>
<feature type="domain" description="Cytochrome oxidase subunit II copper A binding" evidence="18">
    <location>
        <begin position="98"/>
        <end position="233"/>
    </location>
</feature>
<evidence type="ECO:0000313" key="20">
    <source>
        <dbReference type="EMBL" id="AIE43804.1"/>
    </source>
</evidence>
<evidence type="ECO:0000256" key="4">
    <source>
        <dbReference type="ARBA" id="ARBA00022448"/>
    </source>
</evidence>
<comment type="similarity">
    <text evidence="2 16">Belongs to the cytochrome c oxidase subunit 2 family.</text>
</comment>
<name>A0A068LCH4_9METZ</name>
<evidence type="ECO:0000256" key="12">
    <source>
        <dbReference type="ARBA" id="ARBA00022989"/>
    </source>
</evidence>